<dbReference type="EMBL" id="JANEYG010000065">
    <property type="protein sequence ID" value="KAJ8914711.1"/>
    <property type="molecule type" value="Genomic_DNA"/>
</dbReference>
<dbReference type="Pfam" id="PF03372">
    <property type="entry name" value="Exo_endo_phos"/>
    <property type="match status" value="1"/>
</dbReference>
<evidence type="ECO:0000259" key="1">
    <source>
        <dbReference type="Pfam" id="PF03372"/>
    </source>
</evidence>
<reference evidence="2 3" key="1">
    <citation type="journal article" date="2023" name="Insect Mol. Biol.">
        <title>Genome sequencing provides insights into the evolution of gene families encoding plant cell wall-degrading enzymes in longhorned beetles.</title>
        <authorList>
            <person name="Shin N.R."/>
            <person name="Okamura Y."/>
            <person name="Kirsch R."/>
            <person name="Pauchet Y."/>
        </authorList>
    </citation>
    <scope>NUCLEOTIDE SEQUENCE [LARGE SCALE GENOMIC DNA]</scope>
    <source>
        <strain evidence="2">EAD_L_NR</strain>
    </source>
</reference>
<dbReference type="Gene3D" id="3.60.10.10">
    <property type="entry name" value="Endonuclease/exonuclease/phosphatase"/>
    <property type="match status" value="1"/>
</dbReference>
<dbReference type="AlphaFoldDB" id="A0AAV8VLP3"/>
<sequence length="701" mass="80612">MDGNDQAEVCGKLNNVNIAIDNITQNSYKNKLLVYGANEKPNEDLFVIVINIFNNKLSKQILKTDLVNCYRYGKKIENKTRPILVEFLHVWKRNDVFYAKSALKNSNQAIAELLTNRRYELYREARGKFKNDCWTKNGVIIFIMDKRKHFVSSFEEYNKIMERSITIAHLNIRSLLPKLVHLKSHVLTDAYDVLCLSETWLTQTISDNLISLDNYNLVRADRHGNRGGGVLLYIKKHIAYKILTVNNNIEQLWIKFKLGGIQTAVGVLYRPWNVNVDYFIDALELALSVAGQECDQLFLLGDFNIDLLKPYSSSAQKLNQVLDSFGLCQLVNSPTRITPTSETLLDLVITSSENCISSIDVLSLNHISDHELIVCTLNVKSDKKQPIYKTLVARKKAYFEQKFQVNGINNLWKDLKHLNIKNKKSDIPDHLKDVNAINSYYINSIPHIPADQDTINFYLNKTTNSDIAKLTFKAVNESTIQKILYNIKTNAQGDDGLNIKMLLMCCPLILPAITHIINACLSDGCFPECWKQALVKPLPKTASPAEYKDLRPVSVLPVMSKILERVVDEQLRDHRDNIQRLVKLELDSQKISFCDEVRNLGLTYDTSLKFTAHIKKSDVHNLNIRFKGRLTPPVHRTERFKRSFSYQITKKVRLSLRNPPKPSYGLPVYSEDLCKQYIALRPKNVDHDRFFVFYKNDKYTS</sequence>
<proteinExistence type="predicted"/>
<organism evidence="2 3">
    <name type="scientific">Exocentrus adspersus</name>
    <dbReference type="NCBI Taxonomy" id="1586481"/>
    <lineage>
        <taxon>Eukaryota</taxon>
        <taxon>Metazoa</taxon>
        <taxon>Ecdysozoa</taxon>
        <taxon>Arthropoda</taxon>
        <taxon>Hexapoda</taxon>
        <taxon>Insecta</taxon>
        <taxon>Pterygota</taxon>
        <taxon>Neoptera</taxon>
        <taxon>Endopterygota</taxon>
        <taxon>Coleoptera</taxon>
        <taxon>Polyphaga</taxon>
        <taxon>Cucujiformia</taxon>
        <taxon>Chrysomeloidea</taxon>
        <taxon>Cerambycidae</taxon>
        <taxon>Lamiinae</taxon>
        <taxon>Acanthocinini</taxon>
        <taxon>Exocentrus</taxon>
    </lineage>
</organism>
<dbReference type="SUPFAM" id="SSF56219">
    <property type="entry name" value="DNase I-like"/>
    <property type="match status" value="1"/>
</dbReference>
<gene>
    <name evidence="2" type="ORF">NQ315_017421</name>
</gene>
<dbReference type="InterPro" id="IPR005135">
    <property type="entry name" value="Endo/exonuclease/phosphatase"/>
</dbReference>
<dbReference type="PANTHER" id="PTHR33395:SF22">
    <property type="entry name" value="REVERSE TRANSCRIPTASE DOMAIN-CONTAINING PROTEIN"/>
    <property type="match status" value="1"/>
</dbReference>
<dbReference type="InterPro" id="IPR036691">
    <property type="entry name" value="Endo/exonu/phosph_ase_sf"/>
</dbReference>
<dbReference type="GO" id="GO:0003824">
    <property type="term" value="F:catalytic activity"/>
    <property type="evidence" value="ECO:0007669"/>
    <property type="project" value="InterPro"/>
</dbReference>
<evidence type="ECO:0000313" key="2">
    <source>
        <dbReference type="EMBL" id="KAJ8914711.1"/>
    </source>
</evidence>
<name>A0AAV8VLP3_9CUCU</name>
<accession>A0AAV8VLP3</accession>
<dbReference type="PANTHER" id="PTHR33395">
    <property type="entry name" value="TRANSCRIPTASE, PUTATIVE-RELATED-RELATED"/>
    <property type="match status" value="1"/>
</dbReference>
<protein>
    <recommendedName>
        <fullName evidence="1">Endonuclease/exonuclease/phosphatase domain-containing protein</fullName>
    </recommendedName>
</protein>
<comment type="caution">
    <text evidence="2">The sequence shown here is derived from an EMBL/GenBank/DDBJ whole genome shotgun (WGS) entry which is preliminary data.</text>
</comment>
<dbReference type="Proteomes" id="UP001159042">
    <property type="component" value="Unassembled WGS sequence"/>
</dbReference>
<evidence type="ECO:0000313" key="3">
    <source>
        <dbReference type="Proteomes" id="UP001159042"/>
    </source>
</evidence>
<feature type="domain" description="Endonuclease/exonuclease/phosphatase" evidence="1">
    <location>
        <begin position="170"/>
        <end position="370"/>
    </location>
</feature>
<keyword evidence="3" id="KW-1185">Reference proteome</keyword>